<reference evidence="1 2" key="1">
    <citation type="submission" date="2019-09" db="EMBL/GenBank/DDBJ databases">
        <title>Genome sequence and assembly of Taibaiella sp.</title>
        <authorList>
            <person name="Chhetri G."/>
        </authorList>
    </citation>
    <scope>NUCLEOTIDE SEQUENCE [LARGE SCALE GENOMIC DNA]</scope>
    <source>
        <strain evidence="1 2">KVB11</strain>
    </source>
</reference>
<gene>
    <name evidence="1" type="ORF">F0919_13075</name>
</gene>
<sequence length="172" mass="19951">MNNYDLTALIPNDFAADSRVWVYQSSRPFSEQQELEINEQLLQFYTQWQAHGAPVKGWAKLLFRRFIVMMADETNVEVSGCSTDSSVRVIKSIERQYEANLFDRLSITFLVKGQPEVLPMGQVQYAVDKGYITGETLLFNNLVATKEELLKHWLQPLQFSWMKNQIQLPINN</sequence>
<name>A0A5M6CEJ1_9BACT</name>
<proteinExistence type="predicted"/>
<accession>A0A5M6CEJ1</accession>
<evidence type="ECO:0000313" key="1">
    <source>
        <dbReference type="EMBL" id="KAA5533467.1"/>
    </source>
</evidence>
<dbReference type="Proteomes" id="UP000323632">
    <property type="component" value="Unassembled WGS sequence"/>
</dbReference>
<keyword evidence="2" id="KW-1185">Reference proteome</keyword>
<protein>
    <recommendedName>
        <fullName evidence="3">ABC transporter ATPase</fullName>
    </recommendedName>
</protein>
<organism evidence="1 2">
    <name type="scientific">Taibaiella lutea</name>
    <dbReference type="NCBI Taxonomy" id="2608001"/>
    <lineage>
        <taxon>Bacteria</taxon>
        <taxon>Pseudomonadati</taxon>
        <taxon>Bacteroidota</taxon>
        <taxon>Chitinophagia</taxon>
        <taxon>Chitinophagales</taxon>
        <taxon>Chitinophagaceae</taxon>
        <taxon>Taibaiella</taxon>
    </lineage>
</organism>
<dbReference type="RefSeq" id="WP_150033214.1">
    <property type="nucleotide sequence ID" value="NZ_VWSH01000003.1"/>
</dbReference>
<evidence type="ECO:0008006" key="3">
    <source>
        <dbReference type="Google" id="ProtNLM"/>
    </source>
</evidence>
<dbReference type="AlphaFoldDB" id="A0A5M6CEJ1"/>
<comment type="caution">
    <text evidence="1">The sequence shown here is derived from an EMBL/GenBank/DDBJ whole genome shotgun (WGS) entry which is preliminary data.</text>
</comment>
<evidence type="ECO:0000313" key="2">
    <source>
        <dbReference type="Proteomes" id="UP000323632"/>
    </source>
</evidence>
<dbReference type="EMBL" id="VWSH01000003">
    <property type="protein sequence ID" value="KAA5533467.1"/>
    <property type="molecule type" value="Genomic_DNA"/>
</dbReference>